<organism evidence="2 3">
    <name type="scientific">Alkalicoccus saliphilus</name>
    <dbReference type="NCBI Taxonomy" id="200989"/>
    <lineage>
        <taxon>Bacteria</taxon>
        <taxon>Bacillati</taxon>
        <taxon>Bacillota</taxon>
        <taxon>Bacilli</taxon>
        <taxon>Bacillales</taxon>
        <taxon>Bacillaceae</taxon>
        <taxon>Alkalicoccus</taxon>
    </lineage>
</organism>
<reference evidence="2 3" key="1">
    <citation type="submission" date="2018-03" db="EMBL/GenBank/DDBJ databases">
        <title>Alkalicoccus saliphilus sp. nov., isolated from a mineral pool.</title>
        <authorList>
            <person name="Zhao B."/>
        </authorList>
    </citation>
    <scope>NUCLEOTIDE SEQUENCE [LARGE SCALE GENOMIC DNA]</scope>
    <source>
        <strain evidence="2 3">6AG</strain>
    </source>
</reference>
<dbReference type="Proteomes" id="UP000240509">
    <property type="component" value="Unassembled WGS sequence"/>
</dbReference>
<protein>
    <submittedName>
        <fullName evidence="2">Uncharacterized protein</fullName>
    </submittedName>
</protein>
<comment type="caution">
    <text evidence="2">The sequence shown here is derived from an EMBL/GenBank/DDBJ whole genome shotgun (WGS) entry which is preliminary data.</text>
</comment>
<keyword evidence="1" id="KW-1133">Transmembrane helix</keyword>
<evidence type="ECO:0000313" key="2">
    <source>
        <dbReference type="EMBL" id="PTL39022.1"/>
    </source>
</evidence>
<keyword evidence="3" id="KW-1185">Reference proteome</keyword>
<feature type="transmembrane region" description="Helical" evidence="1">
    <location>
        <begin position="46"/>
        <end position="66"/>
    </location>
</feature>
<proteinExistence type="predicted"/>
<dbReference type="OrthoDB" id="2891723at2"/>
<name>A0A2T4U6J9_9BACI</name>
<dbReference type="EMBL" id="PZJJ01000011">
    <property type="protein sequence ID" value="PTL39022.1"/>
    <property type="molecule type" value="Genomic_DNA"/>
</dbReference>
<keyword evidence="1" id="KW-0812">Transmembrane</keyword>
<sequence length="75" mass="8390">MTALKDLTQEQKTEYIIALSLLAVSVAVGVVVGMNEEWFARRNFTAGYMAGSLLSVLLLFAVYRSISFLLNLFRK</sequence>
<gene>
    <name evidence="2" type="ORF">C6Y45_08570</name>
</gene>
<feature type="transmembrane region" description="Helical" evidence="1">
    <location>
        <begin position="15"/>
        <end position="34"/>
    </location>
</feature>
<keyword evidence="1" id="KW-0472">Membrane</keyword>
<evidence type="ECO:0000256" key="1">
    <source>
        <dbReference type="SAM" id="Phobius"/>
    </source>
</evidence>
<dbReference type="RefSeq" id="WP_107584822.1">
    <property type="nucleotide sequence ID" value="NZ_PZJJ01000011.1"/>
</dbReference>
<accession>A0A2T4U6J9</accession>
<dbReference type="AlphaFoldDB" id="A0A2T4U6J9"/>
<evidence type="ECO:0000313" key="3">
    <source>
        <dbReference type="Proteomes" id="UP000240509"/>
    </source>
</evidence>